<evidence type="ECO:0000313" key="5">
    <source>
        <dbReference type="EMBL" id="QSQ22512.1"/>
    </source>
</evidence>
<evidence type="ECO:0000313" key="6">
    <source>
        <dbReference type="Proteomes" id="UP000662747"/>
    </source>
</evidence>
<name>A0ABX7NUF1_9BACT</name>
<keyword evidence="2" id="KW-0677">Repeat</keyword>
<dbReference type="PROSITE" id="PS51257">
    <property type="entry name" value="PROKAR_LIPOPROTEIN"/>
    <property type="match status" value="1"/>
</dbReference>
<evidence type="ECO:0000256" key="4">
    <source>
        <dbReference type="SAM" id="SignalP"/>
    </source>
</evidence>
<keyword evidence="1" id="KW-0880">Kelch repeat</keyword>
<organism evidence="5 6">
    <name type="scientific">Pyxidicoccus parkwayensis</name>
    <dbReference type="NCBI Taxonomy" id="2813578"/>
    <lineage>
        <taxon>Bacteria</taxon>
        <taxon>Pseudomonadati</taxon>
        <taxon>Myxococcota</taxon>
        <taxon>Myxococcia</taxon>
        <taxon>Myxococcales</taxon>
        <taxon>Cystobacterineae</taxon>
        <taxon>Myxococcaceae</taxon>
        <taxon>Pyxidicoccus</taxon>
    </lineage>
</organism>
<dbReference type="PANTHER" id="PTHR45632:SF3">
    <property type="entry name" value="KELCH-LIKE PROTEIN 32"/>
    <property type="match status" value="1"/>
</dbReference>
<evidence type="ECO:0000256" key="2">
    <source>
        <dbReference type="ARBA" id="ARBA00022737"/>
    </source>
</evidence>
<evidence type="ECO:0000256" key="1">
    <source>
        <dbReference type="ARBA" id="ARBA00022441"/>
    </source>
</evidence>
<dbReference type="SUPFAM" id="SSF117281">
    <property type="entry name" value="Kelch motif"/>
    <property type="match status" value="1"/>
</dbReference>
<keyword evidence="6" id="KW-1185">Reference proteome</keyword>
<dbReference type="InterPro" id="IPR015915">
    <property type="entry name" value="Kelch-typ_b-propeller"/>
</dbReference>
<dbReference type="RefSeq" id="WP_206724088.1">
    <property type="nucleotide sequence ID" value="NZ_CP071090.1"/>
</dbReference>
<feature type="region of interest" description="Disordered" evidence="3">
    <location>
        <begin position="33"/>
        <end position="110"/>
    </location>
</feature>
<feature type="compositionally biased region" description="Polar residues" evidence="3">
    <location>
        <begin position="93"/>
        <end position="108"/>
    </location>
</feature>
<feature type="compositionally biased region" description="Low complexity" evidence="3">
    <location>
        <begin position="35"/>
        <end position="45"/>
    </location>
</feature>
<protein>
    <submittedName>
        <fullName evidence="5">Uncharacterized protein</fullName>
    </submittedName>
</protein>
<proteinExistence type="predicted"/>
<dbReference type="EMBL" id="CP071090">
    <property type="protein sequence ID" value="QSQ22512.1"/>
    <property type="molecule type" value="Genomic_DNA"/>
</dbReference>
<gene>
    <name evidence="5" type="ORF">JY651_46630</name>
</gene>
<keyword evidence="4" id="KW-0732">Signal</keyword>
<dbReference type="Gene3D" id="2.120.10.80">
    <property type="entry name" value="Kelch-type beta propeller"/>
    <property type="match status" value="1"/>
</dbReference>
<evidence type="ECO:0000256" key="3">
    <source>
        <dbReference type="SAM" id="MobiDB-lite"/>
    </source>
</evidence>
<feature type="chain" id="PRO_5047388166" evidence="4">
    <location>
        <begin position="32"/>
        <end position="516"/>
    </location>
</feature>
<dbReference type="Proteomes" id="UP000662747">
    <property type="component" value="Chromosome"/>
</dbReference>
<dbReference type="PANTHER" id="PTHR45632">
    <property type="entry name" value="LD33804P"/>
    <property type="match status" value="1"/>
</dbReference>
<feature type="signal peptide" evidence="4">
    <location>
        <begin position="1"/>
        <end position="31"/>
    </location>
</feature>
<reference evidence="5 6" key="1">
    <citation type="submission" date="2021-02" db="EMBL/GenBank/DDBJ databases">
        <title>De Novo genome assembly of isolated myxobacteria.</title>
        <authorList>
            <person name="Stevens D.C."/>
        </authorList>
    </citation>
    <scope>NUCLEOTIDE SEQUENCE [LARGE SCALE GENOMIC DNA]</scope>
    <source>
        <strain evidence="6">SCPEA02</strain>
    </source>
</reference>
<accession>A0ABX7NUF1</accession>
<sequence>MFRIAAGPSARVRLLLLVVLGLSACTCGSRAIPVSASAPDAPGSGATTGRPPSGDPQRGTPGDGGTMATRPPSGAPRQGTPGDGGATSVRPPSETTTQQGPRPSSFRTCPNKAPGGCDYGEACDFTEYDVLCAGGPCNTPQTGDQRCHRVCDDGACGSGETCVRRTVLVSDTGTRQQPLCLCAGGNCPERGPGGIPQPAEGGLALWRRERDLPMDLYYHAAAASPDRVFVSGGLHIQQLTGSGATLKENAKVFSAPLQPDGSLGEWRESGTLPVPLIHHGMAVLGGRLFVAGGQRDNDFTASVVSAPIREDGSLGPWREEAPLPQPRGWHSLVASDEALWVAGGTIDSGNFTQGRRDVLRAKVSGARVTAWESFDAPTELHYDQGAALANGRLYAVGARGELSSVPLDTGRNWRSEPTPPWNGTVDFGASGQHGVRLVALHDALLVVMPRGLTLTASLQPDGTVKDWRPASRLHHVMSSFATATSRTGRVYVLGGTSSTPAMQRNPEVWSTMELTR</sequence>